<dbReference type="GO" id="GO:0004519">
    <property type="term" value="F:endonuclease activity"/>
    <property type="evidence" value="ECO:0007669"/>
    <property type="project" value="UniProtKB-KW"/>
</dbReference>
<proteinExistence type="predicted"/>
<feature type="domain" description="Reverse transcriptase RNase H-like" evidence="7">
    <location>
        <begin position="29"/>
        <end position="81"/>
    </location>
</feature>
<reference evidence="8" key="1">
    <citation type="submission" date="2021-03" db="EMBL/GenBank/DDBJ databases">
        <title>Draft genome sequence of rust myrtle Austropuccinia psidii MF-1, a brazilian biotype.</title>
        <authorList>
            <person name="Quecine M.C."/>
            <person name="Pachon D.M.R."/>
            <person name="Bonatelli M.L."/>
            <person name="Correr F.H."/>
            <person name="Franceschini L.M."/>
            <person name="Leite T.F."/>
            <person name="Margarido G.R.A."/>
            <person name="Almeida C.A."/>
            <person name="Ferrarezi J.A."/>
            <person name="Labate C.A."/>
        </authorList>
    </citation>
    <scope>NUCLEOTIDE SEQUENCE</scope>
    <source>
        <strain evidence="8">MF-1</strain>
    </source>
</reference>
<evidence type="ECO:0000259" key="7">
    <source>
        <dbReference type="Pfam" id="PF17917"/>
    </source>
</evidence>
<keyword evidence="9" id="KW-1185">Reference proteome</keyword>
<keyword evidence="6" id="KW-0695">RNA-directed DNA polymerase</keyword>
<protein>
    <recommendedName>
        <fullName evidence="7">Reverse transcriptase RNase H-like domain-containing protein</fullName>
    </recommendedName>
</protein>
<dbReference type="EMBL" id="AVOT02001020">
    <property type="protein sequence ID" value="MBW0465368.1"/>
    <property type="molecule type" value="Genomic_DNA"/>
</dbReference>
<dbReference type="InterPro" id="IPR041373">
    <property type="entry name" value="RT_RNaseH"/>
</dbReference>
<dbReference type="Proteomes" id="UP000765509">
    <property type="component" value="Unassembled WGS sequence"/>
</dbReference>
<dbReference type="AlphaFoldDB" id="A0A9Q3GF70"/>
<dbReference type="GO" id="GO:0016787">
    <property type="term" value="F:hydrolase activity"/>
    <property type="evidence" value="ECO:0007669"/>
    <property type="project" value="UniProtKB-KW"/>
</dbReference>
<keyword evidence="3" id="KW-0540">Nuclease</keyword>
<keyword evidence="1" id="KW-0808">Transferase</keyword>
<evidence type="ECO:0000256" key="2">
    <source>
        <dbReference type="ARBA" id="ARBA00022695"/>
    </source>
</evidence>
<keyword evidence="5" id="KW-0378">Hydrolase</keyword>
<organism evidence="8 9">
    <name type="scientific">Austropuccinia psidii MF-1</name>
    <dbReference type="NCBI Taxonomy" id="1389203"/>
    <lineage>
        <taxon>Eukaryota</taxon>
        <taxon>Fungi</taxon>
        <taxon>Dikarya</taxon>
        <taxon>Basidiomycota</taxon>
        <taxon>Pucciniomycotina</taxon>
        <taxon>Pucciniomycetes</taxon>
        <taxon>Pucciniales</taxon>
        <taxon>Sphaerophragmiaceae</taxon>
        <taxon>Austropuccinia</taxon>
    </lineage>
</organism>
<evidence type="ECO:0000256" key="1">
    <source>
        <dbReference type="ARBA" id="ARBA00022679"/>
    </source>
</evidence>
<sequence length="117" mass="13643">MTNLQRGQFGTSKDKSNQQKPDVVQARWSAYFFVWAIEKFHYYLDSSVFEVITEFNAMKLLLNMKIPNRHKFRLQIAIQEYRGNMNVVHKAGQIHKHADELSRGALANTPFNPAYLP</sequence>
<evidence type="ECO:0000256" key="3">
    <source>
        <dbReference type="ARBA" id="ARBA00022722"/>
    </source>
</evidence>
<dbReference type="Pfam" id="PF17917">
    <property type="entry name" value="RT_RNaseH"/>
    <property type="match status" value="1"/>
</dbReference>
<gene>
    <name evidence="8" type="ORF">O181_005083</name>
</gene>
<evidence type="ECO:0000256" key="4">
    <source>
        <dbReference type="ARBA" id="ARBA00022759"/>
    </source>
</evidence>
<evidence type="ECO:0000313" key="9">
    <source>
        <dbReference type="Proteomes" id="UP000765509"/>
    </source>
</evidence>
<dbReference type="GO" id="GO:0003964">
    <property type="term" value="F:RNA-directed DNA polymerase activity"/>
    <property type="evidence" value="ECO:0007669"/>
    <property type="project" value="UniProtKB-KW"/>
</dbReference>
<keyword evidence="2" id="KW-0548">Nucleotidyltransferase</keyword>
<comment type="caution">
    <text evidence="8">The sequence shown here is derived from an EMBL/GenBank/DDBJ whole genome shotgun (WGS) entry which is preliminary data.</text>
</comment>
<evidence type="ECO:0000256" key="6">
    <source>
        <dbReference type="ARBA" id="ARBA00022918"/>
    </source>
</evidence>
<accession>A0A9Q3GF70</accession>
<evidence type="ECO:0000256" key="5">
    <source>
        <dbReference type="ARBA" id="ARBA00022801"/>
    </source>
</evidence>
<name>A0A9Q3GF70_9BASI</name>
<keyword evidence="4" id="KW-0255">Endonuclease</keyword>
<evidence type="ECO:0000313" key="8">
    <source>
        <dbReference type="EMBL" id="MBW0465368.1"/>
    </source>
</evidence>